<dbReference type="PANTHER" id="PTHR34218">
    <property type="entry name" value="PEPTIDASE S45 PENICILLIN AMIDASE"/>
    <property type="match status" value="1"/>
</dbReference>
<name>A0A0K2SKD4_LIMPI</name>
<keyword evidence="6" id="KW-1185">Reference proteome</keyword>
<dbReference type="AlphaFoldDB" id="A0A0K2SKD4"/>
<dbReference type="SUPFAM" id="SSF56235">
    <property type="entry name" value="N-terminal nucleophile aminohydrolases (Ntn hydrolases)"/>
    <property type="match status" value="1"/>
</dbReference>
<evidence type="ECO:0000256" key="3">
    <source>
        <dbReference type="PIRSR" id="PIRSR001227-1"/>
    </source>
</evidence>
<dbReference type="RefSeq" id="WP_082726032.1">
    <property type="nucleotide sequence ID" value="NZ_AP014924.1"/>
</dbReference>
<evidence type="ECO:0000313" key="5">
    <source>
        <dbReference type="EMBL" id="BAS27571.1"/>
    </source>
</evidence>
<dbReference type="OrthoDB" id="9759796at2"/>
<reference evidence="6" key="2">
    <citation type="journal article" date="2016" name="Int. J. Syst. Evol. Microbiol.">
        <title>Complete genome sequence and cell structure of Limnochorda pilosa, a Gram-negative spore-former within the phylum Firmicutes.</title>
        <authorList>
            <person name="Watanabe M."/>
            <person name="Kojima H."/>
            <person name="Fukui M."/>
        </authorList>
    </citation>
    <scope>NUCLEOTIDE SEQUENCE [LARGE SCALE GENOMIC DNA]</scope>
    <source>
        <strain evidence="6">HC45</strain>
    </source>
</reference>
<dbReference type="PATRIC" id="fig|1555112.3.peg.1759"/>
<organism evidence="5 6">
    <name type="scientific">Limnochorda pilosa</name>
    <dbReference type="NCBI Taxonomy" id="1555112"/>
    <lineage>
        <taxon>Bacteria</taxon>
        <taxon>Bacillati</taxon>
        <taxon>Bacillota</taxon>
        <taxon>Limnochordia</taxon>
        <taxon>Limnochordales</taxon>
        <taxon>Limnochordaceae</taxon>
        <taxon>Limnochorda</taxon>
    </lineage>
</organism>
<dbReference type="InterPro" id="IPR014395">
    <property type="entry name" value="Pen/GL7ACA/AHL_acylase"/>
</dbReference>
<dbReference type="InterPro" id="IPR043147">
    <property type="entry name" value="Penicillin_amidase_A-knob"/>
</dbReference>
<dbReference type="Proteomes" id="UP000065807">
    <property type="component" value="Chromosome"/>
</dbReference>
<dbReference type="KEGG" id="lpil:LIP_1725"/>
<dbReference type="InterPro" id="IPR002692">
    <property type="entry name" value="S45"/>
</dbReference>
<dbReference type="PIRSF" id="PIRSF001227">
    <property type="entry name" value="Pen_acylase"/>
    <property type="match status" value="1"/>
</dbReference>
<dbReference type="STRING" id="1555112.LIP_1725"/>
<dbReference type="Gene3D" id="3.60.20.10">
    <property type="entry name" value="Glutamine Phosphoribosylpyrophosphate, subunit 1, domain 1"/>
    <property type="match status" value="3"/>
</dbReference>
<dbReference type="InterPro" id="IPR029055">
    <property type="entry name" value="Ntn_hydrolases_N"/>
</dbReference>
<dbReference type="GO" id="GO:0046872">
    <property type="term" value="F:metal ion binding"/>
    <property type="evidence" value="ECO:0007669"/>
    <property type="project" value="UniProtKB-KW"/>
</dbReference>
<protein>
    <submittedName>
        <fullName evidence="5">Peptidase S45</fullName>
    </submittedName>
</protein>
<evidence type="ECO:0000256" key="2">
    <source>
        <dbReference type="ARBA" id="ARBA00022729"/>
    </source>
</evidence>
<dbReference type="PANTHER" id="PTHR34218:SF3">
    <property type="entry name" value="ACYL-HOMOSERINE LACTONE ACYLASE PVDQ"/>
    <property type="match status" value="1"/>
</dbReference>
<comment type="cofactor">
    <cofactor evidence="4">
        <name>Ca(2+)</name>
        <dbReference type="ChEBI" id="CHEBI:29108"/>
    </cofactor>
    <text evidence="4">Binds 1 Ca(2+) ion per dimer.</text>
</comment>
<dbReference type="Gene3D" id="1.10.439.10">
    <property type="entry name" value="Penicillin Amidohydrolase, domain 1"/>
    <property type="match status" value="1"/>
</dbReference>
<reference evidence="6" key="1">
    <citation type="submission" date="2015-07" db="EMBL/GenBank/DDBJ databases">
        <title>Complete genome sequence and phylogenetic analysis of Limnochorda pilosa.</title>
        <authorList>
            <person name="Watanabe M."/>
            <person name="Kojima H."/>
            <person name="Fukui M."/>
        </authorList>
    </citation>
    <scope>NUCLEOTIDE SEQUENCE [LARGE SCALE GENOMIC DNA]</scope>
    <source>
        <strain evidence="6">HC45</strain>
    </source>
</reference>
<feature type="binding site" evidence="4">
    <location>
        <position position="177"/>
    </location>
    <ligand>
        <name>Ca(2+)</name>
        <dbReference type="ChEBI" id="CHEBI:29108"/>
    </ligand>
</feature>
<keyword evidence="4" id="KW-0479">Metal-binding</keyword>
<accession>A0A0K2SKD4</accession>
<evidence type="ECO:0000313" key="6">
    <source>
        <dbReference type="Proteomes" id="UP000065807"/>
    </source>
</evidence>
<dbReference type="Pfam" id="PF01804">
    <property type="entry name" value="Penicil_amidase"/>
    <property type="match status" value="1"/>
</dbReference>
<gene>
    <name evidence="5" type="ORF">LIP_1725</name>
</gene>
<feature type="active site" description="Nucleophile" evidence="3">
    <location>
        <position position="258"/>
    </location>
</feature>
<dbReference type="EMBL" id="AP014924">
    <property type="protein sequence ID" value="BAS27571.1"/>
    <property type="molecule type" value="Genomic_DNA"/>
</dbReference>
<dbReference type="Gene3D" id="1.10.1400.10">
    <property type="match status" value="1"/>
</dbReference>
<sequence length="924" mass="99911">MRARLVGLGLVAVLVLGALLLAPAGAAGVQASVDVRVDRHGIPHVRAQTSLDLAYATGYLHARDRLFQMDVNRRTAAGTLAELLGERVLERDVLFRTVGLARAAQASLAVLPEAMQAELRAYAQGVNDWIAQATREGTFPPEYRALELSRVEAWKPEESIAILKLIGFGLSFSPDLETSAAAESYQKALGPQAGAALFRDVWRVAPADPTLAIPGWLDAHARAEGGPTGLSPLAEIPDIHRELALLRSALPNPEILGSNWMIIAPSISATGHALLASDPHLGLDSPPIWYQMDQEVTGVSEPAYRVAGVQFPGFPYVIIGFNQSMAWAATNNVIDLTDTYLEQVVEQDGRLFTRWKDGLEPVRVLPQRFRVNRTGNGRMDDLVDVPPGRGVPAAVLEVPRHGPILTMDRQAGTAVSVQWTGLYATHDGLNWRIWNRARTLEEFREGLRFFDSASQNWGYADVEGNIAYFTSAELPLRQDLEQGTVAGGRPPFVVRDGTGALPHGWIPQEDRPEHQALPFRILPEDGMPHVVNPASGFVVTANNDPVGTTLDNDPLNERQPSGGILYLAQGYANGFRAGRLTAGIEAELARDGSISPDDLQRLQADVRVELAQRLVPHLVAAWERAGRPGAPGPLEVLRRDGRIKEAMGYLRGWDGWSPTGIREGFDAGDDSADLPEPSEAEGRASVAATLFHVWAGELLEATVTQGLKRFGAGLPLPPQDLAVNALVYHLEAFDRTRGRGTSGIRLFDHPRYSLPAADERDLVLLETLKAALDRLASEPFVKALGSARLSDARWGLLHRVTFQSPLGGPFSVPPGAGFGDPAFAGGIPTDGGYQVPDASGVDLRSRTPESYRFSAGPSQRLVVELDPAGVRAVNALPGGQAGSPGQEHFGDLLPLWLTNRYHPVPFDDASVEEATVERMVLEPE</sequence>
<dbReference type="GO" id="GO:0017000">
    <property type="term" value="P:antibiotic biosynthetic process"/>
    <property type="evidence" value="ECO:0007669"/>
    <property type="project" value="InterPro"/>
</dbReference>
<feature type="binding site" evidence="4">
    <location>
        <position position="338"/>
    </location>
    <ligand>
        <name>Ca(2+)</name>
        <dbReference type="ChEBI" id="CHEBI:29108"/>
    </ligand>
</feature>
<comment type="similarity">
    <text evidence="1">Belongs to the peptidase S45 family.</text>
</comment>
<dbReference type="InterPro" id="IPR023343">
    <property type="entry name" value="Penicillin_amidase_dom1"/>
</dbReference>
<dbReference type="GO" id="GO:0016811">
    <property type="term" value="F:hydrolase activity, acting on carbon-nitrogen (but not peptide) bonds, in linear amides"/>
    <property type="evidence" value="ECO:0007669"/>
    <property type="project" value="InterPro"/>
</dbReference>
<evidence type="ECO:0000256" key="4">
    <source>
        <dbReference type="PIRSR" id="PIRSR001227-2"/>
    </source>
</evidence>
<feature type="binding site" evidence="4">
    <location>
        <position position="335"/>
    </location>
    <ligand>
        <name>Ca(2+)</name>
        <dbReference type="ChEBI" id="CHEBI:29108"/>
    </ligand>
</feature>
<keyword evidence="2" id="KW-0732">Signal</keyword>
<evidence type="ECO:0000256" key="1">
    <source>
        <dbReference type="ARBA" id="ARBA00006586"/>
    </source>
</evidence>
<keyword evidence="4" id="KW-0106">Calcium</keyword>
<proteinExistence type="inferred from homology"/>